<dbReference type="SUPFAM" id="SSF81901">
    <property type="entry name" value="HCP-like"/>
    <property type="match status" value="1"/>
</dbReference>
<dbReference type="InterPro" id="IPR011990">
    <property type="entry name" value="TPR-like_helical_dom_sf"/>
</dbReference>
<keyword evidence="3" id="KW-0472">Membrane</keyword>
<proteinExistence type="inferred from homology"/>
<accession>A0AAD7UYE4</accession>
<dbReference type="EMBL" id="JARTCD010000045">
    <property type="protein sequence ID" value="KAJ8655854.1"/>
    <property type="molecule type" value="Genomic_DNA"/>
</dbReference>
<dbReference type="PROSITE" id="PS51203">
    <property type="entry name" value="CS"/>
    <property type="match status" value="1"/>
</dbReference>
<protein>
    <recommendedName>
        <fullName evidence="4">CS domain-containing protein</fullName>
    </recommendedName>
</protein>
<evidence type="ECO:0000256" key="3">
    <source>
        <dbReference type="SAM" id="Phobius"/>
    </source>
</evidence>
<feature type="transmembrane region" description="Helical" evidence="3">
    <location>
        <begin position="516"/>
        <end position="538"/>
    </location>
</feature>
<evidence type="ECO:0000259" key="4">
    <source>
        <dbReference type="PROSITE" id="PS51203"/>
    </source>
</evidence>
<dbReference type="SMART" id="SM00671">
    <property type="entry name" value="SEL1"/>
    <property type="match status" value="5"/>
</dbReference>
<feature type="region of interest" description="Disordered" evidence="2">
    <location>
        <begin position="475"/>
        <end position="512"/>
    </location>
</feature>
<keyword evidence="6" id="KW-1185">Reference proteome</keyword>
<dbReference type="Pfam" id="PF04969">
    <property type="entry name" value="CS"/>
    <property type="match status" value="1"/>
</dbReference>
<dbReference type="PANTHER" id="PTHR11102:SF160">
    <property type="entry name" value="ERAD-ASSOCIATED E3 UBIQUITIN-PROTEIN LIGASE COMPONENT HRD3"/>
    <property type="match status" value="1"/>
</dbReference>
<feature type="compositionally biased region" description="Polar residues" evidence="2">
    <location>
        <begin position="151"/>
        <end position="177"/>
    </location>
</feature>
<dbReference type="InterPro" id="IPR008978">
    <property type="entry name" value="HSP20-like_chaperone"/>
</dbReference>
<evidence type="ECO:0000313" key="6">
    <source>
        <dbReference type="Proteomes" id="UP001234581"/>
    </source>
</evidence>
<dbReference type="Gene3D" id="1.25.40.10">
    <property type="entry name" value="Tetratricopeptide repeat domain"/>
    <property type="match status" value="2"/>
</dbReference>
<name>A0AAD7UYE4_9FUNG</name>
<feature type="compositionally biased region" description="Basic residues" evidence="2">
    <location>
        <begin position="496"/>
        <end position="509"/>
    </location>
</feature>
<dbReference type="InterPro" id="IPR006597">
    <property type="entry name" value="Sel1-like"/>
</dbReference>
<dbReference type="SUPFAM" id="SSF49764">
    <property type="entry name" value="HSP20-like chaperones"/>
    <property type="match status" value="1"/>
</dbReference>
<dbReference type="Gene3D" id="2.60.40.790">
    <property type="match status" value="1"/>
</dbReference>
<keyword evidence="3" id="KW-1133">Transmembrane helix</keyword>
<dbReference type="GeneID" id="83215925"/>
<dbReference type="InterPro" id="IPR050767">
    <property type="entry name" value="Sel1_AlgK"/>
</dbReference>
<dbReference type="RefSeq" id="XP_058340767.1">
    <property type="nucleotide sequence ID" value="XM_058488521.1"/>
</dbReference>
<dbReference type="Pfam" id="PF08238">
    <property type="entry name" value="Sel1"/>
    <property type="match status" value="5"/>
</dbReference>
<evidence type="ECO:0000313" key="5">
    <source>
        <dbReference type="EMBL" id="KAJ8655854.1"/>
    </source>
</evidence>
<dbReference type="Proteomes" id="UP001234581">
    <property type="component" value="Unassembled WGS sequence"/>
</dbReference>
<comment type="similarity">
    <text evidence="1">Belongs to the sel-1 family.</text>
</comment>
<dbReference type="PANTHER" id="PTHR11102">
    <property type="entry name" value="SEL-1-LIKE PROTEIN"/>
    <property type="match status" value="1"/>
</dbReference>
<organism evidence="5 6">
    <name type="scientific">Lichtheimia ornata</name>
    <dbReference type="NCBI Taxonomy" id="688661"/>
    <lineage>
        <taxon>Eukaryota</taxon>
        <taxon>Fungi</taxon>
        <taxon>Fungi incertae sedis</taxon>
        <taxon>Mucoromycota</taxon>
        <taxon>Mucoromycotina</taxon>
        <taxon>Mucoromycetes</taxon>
        <taxon>Mucorales</taxon>
        <taxon>Lichtheimiaceae</taxon>
        <taxon>Lichtheimia</taxon>
    </lineage>
</organism>
<sequence>MADSKDQLQANTYIWSQSDDQVTISFLVPETCKTKDLEVRFEHQHVCAGLKGQEPVLKGKLFSPINHFESLWQLERTSMSPLSSMTTSPSLSIASSYALMSSPNHSPNSSMILPAPALAESANTNDPATLSADMADIYQQAAALGSASIQSSTSSVNGDDAGTSSQVDSPVMVSSNIQQQQQQQQPAPKYRILTIHLEKEREGVEWAVPVSNGWKSELDIDITSAYHLGEWFETRMLDFKNALRYYQSAAERGHTPSMIKVAGICELDQKDLPKDPKTAFSWYKRAADAVVESAGTSISNGPDPLACYIVGSTYGAGSPEAEVEKNYEQALIYFNRAMNITAQRIDIDFTVLEEDAEIPKSLLRNHGPHYGNEHFFCSAAFQTGLIYLYGSSPEGEAVQSVTHVANDPLKALRYWKEASILGHAQASYNIGIMYANGMGVEQDLWEAGRWFGRAVKLDNTGKLQVPDGVKAVDWDAKKEDQQQQAKQQQQQPTARGGKKMRRRRRKAKRSNSGDDGLVGVILALGSAAAVAGVIWWYYSRESTRN</sequence>
<dbReference type="CDD" id="cd06467">
    <property type="entry name" value="p23_NUDC_like"/>
    <property type="match status" value="1"/>
</dbReference>
<dbReference type="InterPro" id="IPR007052">
    <property type="entry name" value="CS_dom"/>
</dbReference>
<evidence type="ECO:0000256" key="2">
    <source>
        <dbReference type="SAM" id="MobiDB-lite"/>
    </source>
</evidence>
<feature type="compositionally biased region" description="Low complexity" evidence="2">
    <location>
        <begin position="482"/>
        <end position="495"/>
    </location>
</feature>
<reference evidence="5 6" key="1">
    <citation type="submission" date="2023-03" db="EMBL/GenBank/DDBJ databases">
        <title>Genome sequence of Lichtheimia ornata CBS 291.66.</title>
        <authorList>
            <person name="Mohabir J.T."/>
            <person name="Shea T.P."/>
            <person name="Kurbessoian T."/>
            <person name="Berby B."/>
            <person name="Fontaine J."/>
            <person name="Livny J."/>
            <person name="Gnirke A."/>
            <person name="Stajich J.E."/>
            <person name="Cuomo C.A."/>
        </authorList>
    </citation>
    <scope>NUCLEOTIDE SEQUENCE [LARGE SCALE GENOMIC DNA]</scope>
    <source>
        <strain evidence="5">CBS 291.66</strain>
    </source>
</reference>
<feature type="region of interest" description="Disordered" evidence="2">
    <location>
        <begin position="151"/>
        <end position="188"/>
    </location>
</feature>
<evidence type="ECO:0000256" key="1">
    <source>
        <dbReference type="ARBA" id="ARBA00038101"/>
    </source>
</evidence>
<feature type="domain" description="CS" evidence="4">
    <location>
        <begin position="8"/>
        <end position="110"/>
    </location>
</feature>
<comment type="caution">
    <text evidence="5">The sequence shown here is derived from an EMBL/GenBank/DDBJ whole genome shotgun (WGS) entry which is preliminary data.</text>
</comment>
<keyword evidence="3" id="KW-0812">Transmembrane</keyword>
<gene>
    <name evidence="5" type="ORF">O0I10_008518</name>
</gene>
<dbReference type="AlphaFoldDB" id="A0AAD7UYE4"/>